<keyword evidence="2" id="KW-1185">Reference proteome</keyword>
<proteinExistence type="predicted"/>
<accession>A0ACB7TMW6</accession>
<dbReference type="EMBL" id="CM023481">
    <property type="protein sequence ID" value="KAH6947451.1"/>
    <property type="molecule type" value="Genomic_DNA"/>
</dbReference>
<dbReference type="Proteomes" id="UP000821845">
    <property type="component" value="Chromosome 1"/>
</dbReference>
<evidence type="ECO:0000313" key="2">
    <source>
        <dbReference type="Proteomes" id="UP000821845"/>
    </source>
</evidence>
<gene>
    <name evidence="1" type="ORF">HPB50_019044</name>
</gene>
<comment type="caution">
    <text evidence="1">The sequence shown here is derived from an EMBL/GenBank/DDBJ whole genome shotgun (WGS) entry which is preliminary data.</text>
</comment>
<organism evidence="1 2">
    <name type="scientific">Hyalomma asiaticum</name>
    <name type="common">Tick</name>
    <dbReference type="NCBI Taxonomy" id="266040"/>
    <lineage>
        <taxon>Eukaryota</taxon>
        <taxon>Metazoa</taxon>
        <taxon>Ecdysozoa</taxon>
        <taxon>Arthropoda</taxon>
        <taxon>Chelicerata</taxon>
        <taxon>Arachnida</taxon>
        <taxon>Acari</taxon>
        <taxon>Parasitiformes</taxon>
        <taxon>Ixodida</taxon>
        <taxon>Ixodoidea</taxon>
        <taxon>Ixodidae</taxon>
        <taxon>Hyalomminae</taxon>
        <taxon>Hyalomma</taxon>
    </lineage>
</organism>
<sequence length="408" mass="44527">MFRAHSAKSGSAVYVNYAQESDFYLLRALKIDVAGRICLVRVGKISKGEQIMNIQARGAIGAIFFLSSNDIPVAVKRRVGFPEPIWIGENALQHGTVARLLGDPLTPGYPSHGGLHRVSVQDSGLPSIPAQPINEDDARAIFGLRIETHNIITVSTVENVIAMWRGNIEPDRFVMLGARMSRLATTPNLQHRWSPVSQLLQQSIAFRELRRLGWRPRRSLAFVLWQSDEPGAHGSAEWVEDRAGLLRKGGVLYVDNSRVTGTLFEPHASPGLSSSLREVTKLVHRDGSGKTLRSTWQSQPHTPTNLYGQAMPLPVTGHSDDGPFAFSAGIPTLAVSFGVSLVQATADRSIYIQSEVVNGTSLADFRIVGLRQHNMLVDPGDIAILCPALARYTGKMRSFIVCAPGSGR</sequence>
<name>A0ACB7TMW6_HYAAI</name>
<reference evidence="1" key="1">
    <citation type="submission" date="2020-05" db="EMBL/GenBank/DDBJ databases">
        <title>Large-scale comparative analyses of tick genomes elucidate their genetic diversity and vector capacities.</title>
        <authorList>
            <person name="Jia N."/>
            <person name="Wang J."/>
            <person name="Shi W."/>
            <person name="Du L."/>
            <person name="Sun Y."/>
            <person name="Zhan W."/>
            <person name="Jiang J."/>
            <person name="Wang Q."/>
            <person name="Zhang B."/>
            <person name="Ji P."/>
            <person name="Sakyi L.B."/>
            <person name="Cui X."/>
            <person name="Yuan T."/>
            <person name="Jiang B."/>
            <person name="Yang W."/>
            <person name="Lam T.T.-Y."/>
            <person name="Chang Q."/>
            <person name="Ding S."/>
            <person name="Wang X."/>
            <person name="Zhu J."/>
            <person name="Ruan X."/>
            <person name="Zhao L."/>
            <person name="Wei J."/>
            <person name="Que T."/>
            <person name="Du C."/>
            <person name="Cheng J."/>
            <person name="Dai P."/>
            <person name="Han X."/>
            <person name="Huang E."/>
            <person name="Gao Y."/>
            <person name="Liu J."/>
            <person name="Shao H."/>
            <person name="Ye R."/>
            <person name="Li L."/>
            <person name="Wei W."/>
            <person name="Wang X."/>
            <person name="Wang C."/>
            <person name="Yang T."/>
            <person name="Huo Q."/>
            <person name="Li W."/>
            <person name="Guo W."/>
            <person name="Chen H."/>
            <person name="Zhou L."/>
            <person name="Ni X."/>
            <person name="Tian J."/>
            <person name="Zhou Y."/>
            <person name="Sheng Y."/>
            <person name="Liu T."/>
            <person name="Pan Y."/>
            <person name="Xia L."/>
            <person name="Li J."/>
            <person name="Zhao F."/>
            <person name="Cao W."/>
        </authorList>
    </citation>
    <scope>NUCLEOTIDE SEQUENCE</scope>
    <source>
        <strain evidence="1">Hyas-2018</strain>
    </source>
</reference>
<evidence type="ECO:0000313" key="1">
    <source>
        <dbReference type="EMBL" id="KAH6947451.1"/>
    </source>
</evidence>
<protein>
    <submittedName>
        <fullName evidence="1">Uncharacterized protein</fullName>
    </submittedName>
</protein>